<evidence type="ECO:0000259" key="5">
    <source>
        <dbReference type="Pfam" id="PF00462"/>
    </source>
</evidence>
<dbReference type="KEGG" id="cmos:111461113"/>
<sequence>MDKVKRLVAERSVVIFSKSSCCLSYAVKILLGELGFNPFVYEIDQDPDCREIEKALMRLGCSAPVPAVFIGGKLIGSTNEIMSLHLSGDLTKMLVQSRALNNKY</sequence>
<evidence type="ECO:0000313" key="9">
    <source>
        <dbReference type="RefSeq" id="XP_022960367.1"/>
    </source>
</evidence>
<dbReference type="InterPro" id="IPR036249">
    <property type="entry name" value="Thioredoxin-like_sf"/>
</dbReference>
<dbReference type="AlphaFoldDB" id="A0A6J1H776"/>
<comment type="similarity">
    <text evidence="2">Belongs to the glutaredoxin family. CC-type subfamily.</text>
</comment>
<keyword evidence="4" id="KW-0676">Redox-active center</keyword>
<accession>A0A6J1H776</accession>
<dbReference type="InterPro" id="IPR002109">
    <property type="entry name" value="Glutaredoxin"/>
</dbReference>
<keyword evidence="3" id="KW-0963">Cytoplasm</keyword>
<dbReference type="FunFam" id="3.40.30.10:FF:000028">
    <property type="entry name" value="Glutaredoxin family protein"/>
    <property type="match status" value="1"/>
</dbReference>
<organism evidence="6 9">
    <name type="scientific">Cucurbita moschata</name>
    <name type="common">Winter crookneck squash</name>
    <name type="synonym">Cucurbita pepo var. moschata</name>
    <dbReference type="NCBI Taxonomy" id="3662"/>
    <lineage>
        <taxon>Eukaryota</taxon>
        <taxon>Viridiplantae</taxon>
        <taxon>Streptophyta</taxon>
        <taxon>Embryophyta</taxon>
        <taxon>Tracheophyta</taxon>
        <taxon>Spermatophyta</taxon>
        <taxon>Magnoliopsida</taxon>
        <taxon>eudicotyledons</taxon>
        <taxon>Gunneridae</taxon>
        <taxon>Pentapetalae</taxon>
        <taxon>rosids</taxon>
        <taxon>fabids</taxon>
        <taxon>Cucurbitales</taxon>
        <taxon>Cucurbitaceae</taxon>
        <taxon>Cucurbiteae</taxon>
        <taxon>Cucurbita</taxon>
    </lineage>
</organism>
<dbReference type="Gene3D" id="3.40.30.10">
    <property type="entry name" value="Glutaredoxin"/>
    <property type="match status" value="1"/>
</dbReference>
<evidence type="ECO:0000256" key="3">
    <source>
        <dbReference type="ARBA" id="ARBA00022490"/>
    </source>
</evidence>
<dbReference type="RefSeq" id="XP_022960365.1">
    <property type="nucleotide sequence ID" value="XM_023104597.1"/>
</dbReference>
<dbReference type="Pfam" id="PF00462">
    <property type="entry name" value="Glutaredoxin"/>
    <property type="match status" value="1"/>
</dbReference>
<dbReference type="RefSeq" id="XP_022960366.1">
    <property type="nucleotide sequence ID" value="XM_023104598.1"/>
</dbReference>
<name>A0A6J1H776_CUCMO</name>
<keyword evidence="6" id="KW-1185">Reference proteome</keyword>
<dbReference type="CDD" id="cd03419">
    <property type="entry name" value="GRX_GRXh_1_2_like"/>
    <property type="match status" value="1"/>
</dbReference>
<dbReference type="InterPro" id="IPR014025">
    <property type="entry name" value="Glutaredoxin_subgr"/>
</dbReference>
<feature type="domain" description="Glutaredoxin" evidence="5">
    <location>
        <begin position="13"/>
        <end position="75"/>
    </location>
</feature>
<gene>
    <name evidence="7 8 9" type="primary">LOC111461113</name>
</gene>
<dbReference type="PRINTS" id="PR00160">
    <property type="entry name" value="GLUTAREDOXIN"/>
</dbReference>
<dbReference type="Proteomes" id="UP000504609">
    <property type="component" value="Unplaced"/>
</dbReference>
<comment type="subcellular location">
    <subcellularLocation>
        <location evidence="1">Cytoplasm</location>
    </subcellularLocation>
</comment>
<dbReference type="NCBIfam" id="TIGR02189">
    <property type="entry name" value="GlrX-like_plant"/>
    <property type="match status" value="1"/>
</dbReference>
<reference evidence="7 8" key="1">
    <citation type="submission" date="2025-04" db="UniProtKB">
        <authorList>
            <consortium name="RefSeq"/>
        </authorList>
    </citation>
    <scope>IDENTIFICATION</scope>
    <source>
        <tissue evidence="7 8">Young leaves</tissue>
    </source>
</reference>
<evidence type="ECO:0000313" key="8">
    <source>
        <dbReference type="RefSeq" id="XP_022960366.1"/>
    </source>
</evidence>
<dbReference type="GO" id="GO:0005737">
    <property type="term" value="C:cytoplasm"/>
    <property type="evidence" value="ECO:0007669"/>
    <property type="project" value="UniProtKB-SubCell"/>
</dbReference>
<evidence type="ECO:0000313" key="7">
    <source>
        <dbReference type="RefSeq" id="XP_022960365.1"/>
    </source>
</evidence>
<evidence type="ECO:0000256" key="4">
    <source>
        <dbReference type="ARBA" id="ARBA00023284"/>
    </source>
</evidence>
<dbReference type="PANTHER" id="PTHR10168">
    <property type="entry name" value="GLUTAREDOXIN"/>
    <property type="match status" value="1"/>
</dbReference>
<dbReference type="SUPFAM" id="SSF52833">
    <property type="entry name" value="Thioredoxin-like"/>
    <property type="match status" value="1"/>
</dbReference>
<evidence type="ECO:0000256" key="1">
    <source>
        <dbReference type="ARBA" id="ARBA00004496"/>
    </source>
</evidence>
<dbReference type="PROSITE" id="PS51354">
    <property type="entry name" value="GLUTAREDOXIN_2"/>
    <property type="match status" value="1"/>
</dbReference>
<protein>
    <submittedName>
        <fullName evidence="7 8">Monothiol glutaredoxin-S11-like</fullName>
    </submittedName>
</protein>
<evidence type="ECO:0000313" key="6">
    <source>
        <dbReference type="Proteomes" id="UP000504609"/>
    </source>
</evidence>
<proteinExistence type="inferred from homology"/>
<dbReference type="RefSeq" id="XP_022960367.1">
    <property type="nucleotide sequence ID" value="XM_023104599.1"/>
</dbReference>
<dbReference type="InterPro" id="IPR011905">
    <property type="entry name" value="GlrX-like_pln_2"/>
</dbReference>
<dbReference type="GeneID" id="111461113"/>
<evidence type="ECO:0000256" key="2">
    <source>
        <dbReference type="ARBA" id="ARBA00007568"/>
    </source>
</evidence>